<evidence type="ECO:0000313" key="1">
    <source>
        <dbReference type="EMBL" id="KAF2009062.1"/>
    </source>
</evidence>
<dbReference type="OrthoDB" id="4500473at2759"/>
<dbReference type="GeneID" id="54287018"/>
<proteinExistence type="predicted"/>
<reference evidence="1" key="1">
    <citation type="journal article" date="2020" name="Stud. Mycol.">
        <title>101 Dothideomycetes genomes: a test case for predicting lifestyles and emergence of pathogens.</title>
        <authorList>
            <person name="Haridas S."/>
            <person name="Albert R."/>
            <person name="Binder M."/>
            <person name="Bloem J."/>
            <person name="Labutti K."/>
            <person name="Salamov A."/>
            <person name="Andreopoulos B."/>
            <person name="Baker S."/>
            <person name="Barry K."/>
            <person name="Bills G."/>
            <person name="Bluhm B."/>
            <person name="Cannon C."/>
            <person name="Castanera R."/>
            <person name="Culley D."/>
            <person name="Daum C."/>
            <person name="Ezra D."/>
            <person name="Gonzalez J."/>
            <person name="Henrissat B."/>
            <person name="Kuo A."/>
            <person name="Liang C."/>
            <person name="Lipzen A."/>
            <person name="Lutzoni F."/>
            <person name="Magnuson J."/>
            <person name="Mondo S."/>
            <person name="Nolan M."/>
            <person name="Ohm R."/>
            <person name="Pangilinan J."/>
            <person name="Park H.-J."/>
            <person name="Ramirez L."/>
            <person name="Alfaro M."/>
            <person name="Sun H."/>
            <person name="Tritt A."/>
            <person name="Yoshinaga Y."/>
            <person name="Zwiers L.-H."/>
            <person name="Turgeon B."/>
            <person name="Goodwin S."/>
            <person name="Spatafora J."/>
            <person name="Crous P."/>
            <person name="Grigoriev I."/>
        </authorList>
    </citation>
    <scope>NUCLEOTIDE SEQUENCE</scope>
    <source>
        <strain evidence="1">CBS 175.79</strain>
    </source>
</reference>
<name>A0A6A5X7Z7_9PLEO</name>
<dbReference type="EMBL" id="ML978080">
    <property type="protein sequence ID" value="KAF2009062.1"/>
    <property type="molecule type" value="Genomic_DNA"/>
</dbReference>
<dbReference type="RefSeq" id="XP_033377401.1">
    <property type="nucleotide sequence ID" value="XM_033529621.1"/>
</dbReference>
<gene>
    <name evidence="1" type="ORF">BU24DRAFT_429002</name>
</gene>
<organism evidence="1 2">
    <name type="scientific">Aaosphaeria arxii CBS 175.79</name>
    <dbReference type="NCBI Taxonomy" id="1450172"/>
    <lineage>
        <taxon>Eukaryota</taxon>
        <taxon>Fungi</taxon>
        <taxon>Dikarya</taxon>
        <taxon>Ascomycota</taxon>
        <taxon>Pezizomycotina</taxon>
        <taxon>Dothideomycetes</taxon>
        <taxon>Pleosporomycetidae</taxon>
        <taxon>Pleosporales</taxon>
        <taxon>Pleosporales incertae sedis</taxon>
        <taxon>Aaosphaeria</taxon>
    </lineage>
</organism>
<evidence type="ECO:0000313" key="2">
    <source>
        <dbReference type="Proteomes" id="UP000799778"/>
    </source>
</evidence>
<accession>A0A6A5X7Z7</accession>
<sequence>MKKYYIGAPMLGLVLEGPLKIGNIVKDFTAPQDRIAFLERAPANTIPGVEFSKGKIETARRASIHAGFSAKLYEVFGAQGEARGSRTMHTVYDFDEIKSLYLADNPTAKEIEALRKSNPEVKTALDRGPLYIVTGLKVVKGLKYTTVQRTDIRAGAGGQATVTEEAVIEAHLGGEHGTATLENYTVIGDTIMAFQVHIVAKEGRWWPFSSTLDSKTFDPEDGGLMNSKDSKGPADLFATEADQQHIAYFSEQEELGEVVEEELEDEDELWSLLVIRSS</sequence>
<keyword evidence="2" id="KW-1185">Reference proteome</keyword>
<protein>
    <submittedName>
        <fullName evidence="1">Uncharacterized protein</fullName>
    </submittedName>
</protein>
<dbReference type="AlphaFoldDB" id="A0A6A5X7Z7"/>
<dbReference type="Proteomes" id="UP000799778">
    <property type="component" value="Unassembled WGS sequence"/>
</dbReference>